<keyword evidence="6" id="KW-0175">Coiled coil</keyword>
<dbReference type="GO" id="GO:0003677">
    <property type="term" value="F:DNA binding"/>
    <property type="evidence" value="ECO:0007669"/>
    <property type="project" value="InterPro"/>
</dbReference>
<dbReference type="GO" id="GO:0005829">
    <property type="term" value="C:cytosol"/>
    <property type="evidence" value="ECO:0007669"/>
    <property type="project" value="TreeGrafter"/>
</dbReference>
<evidence type="ECO:0000256" key="4">
    <source>
        <dbReference type="ARBA" id="ARBA00022840"/>
    </source>
</evidence>
<dbReference type="GO" id="GO:0043138">
    <property type="term" value="F:3'-5' DNA helicase activity"/>
    <property type="evidence" value="ECO:0007669"/>
    <property type="project" value="TreeGrafter"/>
</dbReference>
<reference evidence="8 9" key="1">
    <citation type="submission" date="2017-08" db="EMBL/GenBank/DDBJ databases">
        <title>Burning lignite coal seam in the remote Altai Mountains harbors a hydrogen-driven thermophilic microbial community.</title>
        <authorList>
            <person name="Kadnikov V.V."/>
            <person name="Mardanov A.V."/>
            <person name="Ivasenko D."/>
            <person name="Beletsky A.V."/>
            <person name="Karnachuk O.V."/>
            <person name="Ravin N.V."/>
        </authorList>
    </citation>
    <scope>NUCLEOTIDE SEQUENCE [LARGE SCALE GENOMIC DNA]</scope>
    <source>
        <strain evidence="8">AL31</strain>
    </source>
</reference>
<dbReference type="PANTHER" id="PTHR11070:SF17">
    <property type="entry name" value="DNA HELICASE IV"/>
    <property type="match status" value="1"/>
</dbReference>
<dbReference type="Proteomes" id="UP000244016">
    <property type="component" value="Unassembled WGS sequence"/>
</dbReference>
<keyword evidence="1 5" id="KW-0547">Nucleotide-binding</keyword>
<dbReference type="AlphaFoldDB" id="A0A2T5G7J0"/>
<gene>
    <name evidence="8" type="ORF">BLITH_1106</name>
</gene>
<dbReference type="PROSITE" id="PS51198">
    <property type="entry name" value="UVRD_HELICASE_ATP_BIND"/>
    <property type="match status" value="1"/>
</dbReference>
<dbReference type="SUPFAM" id="SSF52540">
    <property type="entry name" value="P-loop containing nucleoside triphosphate hydrolases"/>
    <property type="match status" value="1"/>
</dbReference>
<evidence type="ECO:0000256" key="5">
    <source>
        <dbReference type="PROSITE-ProRule" id="PRU00560"/>
    </source>
</evidence>
<evidence type="ECO:0000313" key="8">
    <source>
        <dbReference type="EMBL" id="PTQ52139.1"/>
    </source>
</evidence>
<dbReference type="GO" id="GO:0005524">
    <property type="term" value="F:ATP binding"/>
    <property type="evidence" value="ECO:0007669"/>
    <property type="project" value="UniProtKB-UniRule"/>
</dbReference>
<evidence type="ECO:0000256" key="2">
    <source>
        <dbReference type="ARBA" id="ARBA00022801"/>
    </source>
</evidence>
<sequence length="801" mass="91122">MGEMEPSSGWHEEWEEEKRRLAYVTARIREAVLRLEEEAGQKREDVDALLASLWEDVSLGIDESTDVLESFADILQQSAVVAELEKRVHLSGEEAKSLLRLLASPYFGRVDFREEEAAEAERYYIGRRSFYDAETDAYLVLDWRAPVAGLFYEGVLGPAAYETPAGEIRGELTKKRQFDIRGGRLRAMFDVSGAAVTDDILREVLGRGARPEMGAIVETIQAEQNSVIRDDRHDLVVVQGVAGSGKTSVALQRLAYLLYRHRERARANQMLVLSPNPLFREYISSVLPELGEENVLQRTFFEYVVRRIGADVEVEPPEALYELLLEADPTDPRHGMRREALRWKGSPVFVRVLDRFARIVARVAPPFRPVQARGFLVLTPEELTALYLGGGGEPTKERSDPSPQARLYALVEGARRELERKLAEMRNSPELEDALHHLSRARLQRAYLKARRRADSATLEANMREVLKDDLLAEIRREVESVLERRGFLDWVALYRLLYADDDVWRTATAGLEGVFPPTAQAAVREATLRTLDRGRLAFEDAVPYVYLRERVGDFPRESGVHFVVVDEAQDYTPLDFAWLSRLFPRANFTLLGDLAQEISGIPSLLDEEGFAFLAAERSGFRALCLRRSYRSTREIARLAQDVLAEPLSLVPFARSGEIPRLHLFERREDLAEGIAAAVQRALRRGYGLVAILCRSQWECDEAEAFLKGRFPYQRVRHDTPALRERVVLMPSYLAKGIEFDVVLLYDVSRERYREDRDRRLLYTLLMRAKHDVELFAVGDASPLLAAARARGHVRVVTRGE</sequence>
<feature type="domain" description="UvrD-like helicase ATP-binding" evidence="7">
    <location>
        <begin position="219"/>
        <end position="633"/>
    </location>
</feature>
<dbReference type="EMBL" id="PEBW01000003">
    <property type="protein sequence ID" value="PTQ52139.1"/>
    <property type="molecule type" value="Genomic_DNA"/>
</dbReference>
<feature type="binding site" evidence="5">
    <location>
        <begin position="240"/>
        <end position="247"/>
    </location>
    <ligand>
        <name>ATP</name>
        <dbReference type="ChEBI" id="CHEBI:30616"/>
    </ligand>
</feature>
<feature type="coiled-coil region" evidence="6">
    <location>
        <begin position="408"/>
        <end position="460"/>
    </location>
</feature>
<evidence type="ECO:0000256" key="1">
    <source>
        <dbReference type="ARBA" id="ARBA00022741"/>
    </source>
</evidence>
<dbReference type="InterPro" id="IPR048228">
    <property type="entry name" value="HelD_bacillota"/>
</dbReference>
<evidence type="ECO:0000259" key="7">
    <source>
        <dbReference type="PROSITE" id="PS51198"/>
    </source>
</evidence>
<dbReference type="InterPro" id="IPR027417">
    <property type="entry name" value="P-loop_NTPase"/>
</dbReference>
<protein>
    <submittedName>
        <fullName evidence="8">ATP-dependent DNA helicase rep</fullName>
    </submittedName>
</protein>
<organism evidence="8 9">
    <name type="scientific">Brockia lithotrophica</name>
    <dbReference type="NCBI Taxonomy" id="933949"/>
    <lineage>
        <taxon>Bacteria</taxon>
        <taxon>Bacillati</taxon>
        <taxon>Bacillota</taxon>
        <taxon>Bacilli</taxon>
        <taxon>Bacillales</taxon>
        <taxon>Bacillales Family X. Incertae Sedis</taxon>
        <taxon>Brockia</taxon>
    </lineage>
</organism>
<dbReference type="Gene3D" id="3.40.50.300">
    <property type="entry name" value="P-loop containing nucleotide triphosphate hydrolases"/>
    <property type="match status" value="3"/>
</dbReference>
<dbReference type="NCBIfam" id="NF041464">
    <property type="entry name" value="HelD_BACSU"/>
    <property type="match status" value="1"/>
</dbReference>
<dbReference type="GO" id="GO:0016787">
    <property type="term" value="F:hydrolase activity"/>
    <property type="evidence" value="ECO:0007669"/>
    <property type="project" value="UniProtKB-UniRule"/>
</dbReference>
<dbReference type="PANTHER" id="PTHR11070">
    <property type="entry name" value="UVRD / RECB / PCRA DNA HELICASE FAMILY MEMBER"/>
    <property type="match status" value="1"/>
</dbReference>
<evidence type="ECO:0000256" key="3">
    <source>
        <dbReference type="ARBA" id="ARBA00022806"/>
    </source>
</evidence>
<dbReference type="InterPro" id="IPR000212">
    <property type="entry name" value="DNA_helicase_UvrD/REP"/>
</dbReference>
<dbReference type="InterPro" id="IPR014016">
    <property type="entry name" value="UvrD-like_ATP-bd"/>
</dbReference>
<comment type="caution">
    <text evidence="8">The sequence shown here is derived from an EMBL/GenBank/DDBJ whole genome shotgun (WGS) entry which is preliminary data.</text>
</comment>
<proteinExistence type="predicted"/>
<keyword evidence="4 5" id="KW-0067">ATP-binding</keyword>
<name>A0A2T5G7J0_9BACL</name>
<accession>A0A2T5G7J0</accession>
<evidence type="ECO:0000256" key="6">
    <source>
        <dbReference type="SAM" id="Coils"/>
    </source>
</evidence>
<keyword evidence="3 5" id="KW-0347">Helicase</keyword>
<dbReference type="GO" id="GO:0000725">
    <property type="term" value="P:recombinational repair"/>
    <property type="evidence" value="ECO:0007669"/>
    <property type="project" value="TreeGrafter"/>
</dbReference>
<evidence type="ECO:0000313" key="9">
    <source>
        <dbReference type="Proteomes" id="UP000244016"/>
    </source>
</evidence>
<keyword evidence="2 5" id="KW-0378">Hydrolase</keyword>